<dbReference type="PROSITE" id="PS50097">
    <property type="entry name" value="BTB"/>
    <property type="match status" value="1"/>
</dbReference>
<dbReference type="SMART" id="SM00225">
    <property type="entry name" value="BTB"/>
    <property type="match status" value="1"/>
</dbReference>
<proteinExistence type="predicted"/>
<evidence type="ECO:0000313" key="5">
    <source>
        <dbReference type="EMBL" id="EOA20012.1"/>
    </source>
</evidence>
<protein>
    <recommendedName>
        <fullName evidence="4">BTB domain-containing protein</fullName>
    </recommendedName>
</protein>
<dbReference type="Pfam" id="PF00651">
    <property type="entry name" value="BTB"/>
    <property type="match status" value="1"/>
</dbReference>
<dbReference type="GO" id="GO:0016567">
    <property type="term" value="P:protein ubiquitination"/>
    <property type="evidence" value="ECO:0007669"/>
    <property type="project" value="UniProtKB-UniPathway"/>
</dbReference>
<keyword evidence="6" id="KW-1185">Reference proteome</keyword>
<dbReference type="Gene3D" id="1.25.10.10">
    <property type="entry name" value="Leucine-rich Repeat Variant"/>
    <property type="match status" value="3"/>
</dbReference>
<keyword evidence="2" id="KW-0677">Repeat</keyword>
<dbReference type="AlphaFoldDB" id="R0FD37"/>
<organism evidence="5 6">
    <name type="scientific">Capsella rubella</name>
    <dbReference type="NCBI Taxonomy" id="81985"/>
    <lineage>
        <taxon>Eukaryota</taxon>
        <taxon>Viridiplantae</taxon>
        <taxon>Streptophyta</taxon>
        <taxon>Embryophyta</taxon>
        <taxon>Tracheophyta</taxon>
        <taxon>Spermatophyta</taxon>
        <taxon>Magnoliopsida</taxon>
        <taxon>eudicotyledons</taxon>
        <taxon>Gunneridae</taxon>
        <taxon>Pentapetalae</taxon>
        <taxon>rosids</taxon>
        <taxon>malvids</taxon>
        <taxon>Brassicales</taxon>
        <taxon>Brassicaceae</taxon>
        <taxon>Camelineae</taxon>
        <taxon>Capsella</taxon>
    </lineage>
</organism>
<dbReference type="InterPro" id="IPR011989">
    <property type="entry name" value="ARM-like"/>
</dbReference>
<dbReference type="OrthoDB" id="29145at2759"/>
<dbReference type="InterPro" id="IPR044282">
    <property type="entry name" value="ABAP1/ARIA"/>
</dbReference>
<feature type="repeat" description="ARM" evidence="3">
    <location>
        <begin position="423"/>
        <end position="465"/>
    </location>
</feature>
<evidence type="ECO:0000256" key="1">
    <source>
        <dbReference type="ARBA" id="ARBA00004906"/>
    </source>
</evidence>
<reference evidence="6" key="1">
    <citation type="journal article" date="2013" name="Nat. Genet.">
        <title>The Capsella rubella genome and the genomic consequences of rapid mating system evolution.</title>
        <authorList>
            <person name="Slotte T."/>
            <person name="Hazzouri K.M."/>
            <person name="Agren J.A."/>
            <person name="Koenig D."/>
            <person name="Maumus F."/>
            <person name="Guo Y.L."/>
            <person name="Steige K."/>
            <person name="Platts A.E."/>
            <person name="Escobar J.S."/>
            <person name="Newman L.K."/>
            <person name="Wang W."/>
            <person name="Mandakova T."/>
            <person name="Vello E."/>
            <person name="Smith L.M."/>
            <person name="Henz S.R."/>
            <person name="Steffen J."/>
            <person name="Takuno S."/>
            <person name="Brandvain Y."/>
            <person name="Coop G."/>
            <person name="Andolfatto P."/>
            <person name="Hu T.T."/>
            <person name="Blanchette M."/>
            <person name="Clark R.M."/>
            <person name="Quesneville H."/>
            <person name="Nordborg M."/>
            <person name="Gaut B.S."/>
            <person name="Lysak M.A."/>
            <person name="Jenkins J."/>
            <person name="Grimwood J."/>
            <person name="Chapman J."/>
            <person name="Prochnik S."/>
            <person name="Shu S."/>
            <person name="Rokhsar D."/>
            <person name="Schmutz J."/>
            <person name="Weigel D."/>
            <person name="Wright S.I."/>
        </authorList>
    </citation>
    <scope>NUCLEOTIDE SEQUENCE [LARGE SCALE GENOMIC DNA]</scope>
    <source>
        <strain evidence="6">cv. Monte Gargano</strain>
    </source>
</reference>
<evidence type="ECO:0000256" key="2">
    <source>
        <dbReference type="ARBA" id="ARBA00022737"/>
    </source>
</evidence>
<evidence type="ECO:0000259" key="4">
    <source>
        <dbReference type="PROSITE" id="PS50097"/>
    </source>
</evidence>
<dbReference type="eggNOG" id="KOG0167">
    <property type="taxonomic scope" value="Eukaryota"/>
</dbReference>
<dbReference type="InterPro" id="IPR000225">
    <property type="entry name" value="Armadillo"/>
</dbReference>
<dbReference type="UniPathway" id="UPA00143"/>
<dbReference type="PANTHER" id="PTHR46710">
    <property type="entry name" value="ARM REPEAT PROTEIN INTERACTING WITH ABF2"/>
    <property type="match status" value="1"/>
</dbReference>
<evidence type="ECO:0000256" key="3">
    <source>
        <dbReference type="PROSITE-ProRule" id="PRU00259"/>
    </source>
</evidence>
<dbReference type="EMBL" id="KB870810">
    <property type="protein sequence ID" value="EOA20012.1"/>
    <property type="molecule type" value="Genomic_DNA"/>
</dbReference>
<feature type="repeat" description="ARM" evidence="3">
    <location>
        <begin position="298"/>
        <end position="340"/>
    </location>
</feature>
<dbReference type="Proteomes" id="UP000029121">
    <property type="component" value="Unassembled WGS sequence"/>
</dbReference>
<dbReference type="InterPro" id="IPR016024">
    <property type="entry name" value="ARM-type_fold"/>
</dbReference>
<evidence type="ECO:0000313" key="6">
    <source>
        <dbReference type="Proteomes" id="UP000029121"/>
    </source>
</evidence>
<dbReference type="PROSITE" id="PS50176">
    <property type="entry name" value="ARM_REPEAT"/>
    <property type="match status" value="4"/>
</dbReference>
<dbReference type="KEGG" id="crb:17884012"/>
<gene>
    <name evidence="5" type="ORF">CARUB_v10000275mg</name>
</gene>
<dbReference type="InterPro" id="IPR011333">
    <property type="entry name" value="SKP1/BTB/POZ_sf"/>
</dbReference>
<dbReference type="SMART" id="SM00185">
    <property type="entry name" value="ARM"/>
    <property type="match status" value="8"/>
</dbReference>
<name>R0FD37_9BRAS</name>
<comment type="pathway">
    <text evidence="1">Protein modification; protein ubiquitination.</text>
</comment>
<feature type="repeat" description="ARM" evidence="3">
    <location>
        <begin position="382"/>
        <end position="424"/>
    </location>
</feature>
<dbReference type="PANTHER" id="PTHR46710:SF11">
    <property type="entry name" value="ARMADILLO BTB ARABIDOPSIS PROTEIN 1"/>
    <property type="match status" value="1"/>
</dbReference>
<feature type="domain" description="BTB" evidence="4">
    <location>
        <begin position="599"/>
        <end position="666"/>
    </location>
</feature>
<dbReference type="SUPFAM" id="SSF54695">
    <property type="entry name" value="POZ domain"/>
    <property type="match status" value="1"/>
</dbReference>
<accession>R0FD37</accession>
<feature type="repeat" description="ARM" evidence="3">
    <location>
        <begin position="256"/>
        <end position="291"/>
    </location>
</feature>
<dbReference type="STRING" id="81985.R0FD37"/>
<sequence>GTISSCLRNEKQNFPEAPQRFGIIKKNKKGLFSNLLSLSLRAPLKFSVRSQRLYPSANMERHPKRQRSTSFLARNLKRKRCLTSDVAPVVKQFTEVDEEQLSLTAAIRRHVEVLDSIFSDDEPDLEDVEDAAGDIADLAKIDENVEIIVENGAIPALVRYLSPWSYEVDADVPKSCKHKLEKDCAVALALIAAVQPNYQQLIVDAGAIVPTVKLLERRVICSGCTAANAVIRRAADIITNIAHDNPRIKKDIRVEGGIPPLVELLNYPDEKVQRAAAGALRTVSFRNDENKIQIVELNALPTLVLMLQSEDSSVHGEAIGAIGNLVHSSPDIKKEVIRVGALQSVIGLLSSTCLETQREAALLIGQFAAPDSDCKVHIGQRGAISPLIKMLESSDVQVVEMSAFALGRLAQDAHNQAGIAHRGGINSLLNLLDVKAGTVQHNAAFALYGLADNEENVADFIKTGGIQKLQDETYTVEPTKDCVVRTLKRLQNKIHGPVLNQLLYLMRTAEKSIKIRIALALAHLCDPKDGKLIFMDNKGVELLLELLYFSSVKQQRYSSSALYELAKKVASFAPEDSAPASPTQRVFLGQEFVNNSTLSDVTFLIDGKEFYAHKICLVASSDIFRAMFDGLYKERNAPIVEIPNIRWEVFELMMSYIYTGTVNITKHLAKDLLVAADQYLLHSLKRQCEYKIAQEISLDKIPEMYELAETFNAVALRQATTLFVLEHFTKLSTQLWFAKLVKQIIPEIRSFITGILTRPVQASPPALYNNIYNN</sequence>
<dbReference type="Gene3D" id="3.30.710.10">
    <property type="entry name" value="Potassium Channel Kv1.1, Chain A"/>
    <property type="match status" value="1"/>
</dbReference>
<dbReference type="Pfam" id="PF00514">
    <property type="entry name" value="Arm"/>
    <property type="match status" value="2"/>
</dbReference>
<dbReference type="InterPro" id="IPR000210">
    <property type="entry name" value="BTB/POZ_dom"/>
</dbReference>
<feature type="non-terminal residue" evidence="5">
    <location>
        <position position="1"/>
    </location>
</feature>
<dbReference type="SUPFAM" id="SSF48371">
    <property type="entry name" value="ARM repeat"/>
    <property type="match status" value="2"/>
</dbReference>